<dbReference type="EMBL" id="JANAFB010000008">
    <property type="protein sequence ID" value="MCP3425340.1"/>
    <property type="molecule type" value="Genomic_DNA"/>
</dbReference>
<evidence type="ECO:0000313" key="5">
    <source>
        <dbReference type="Proteomes" id="UP001139502"/>
    </source>
</evidence>
<evidence type="ECO:0000313" key="4">
    <source>
        <dbReference type="EMBL" id="MCP3425340.1"/>
    </source>
</evidence>
<dbReference type="SMART" id="SM00829">
    <property type="entry name" value="PKS_ER"/>
    <property type="match status" value="1"/>
</dbReference>
<evidence type="ECO:0000256" key="2">
    <source>
        <dbReference type="ARBA" id="ARBA00023002"/>
    </source>
</evidence>
<evidence type="ECO:0000256" key="1">
    <source>
        <dbReference type="ARBA" id="ARBA00022857"/>
    </source>
</evidence>
<name>A0A9X2HBT0_9MICC</name>
<evidence type="ECO:0000259" key="3">
    <source>
        <dbReference type="SMART" id="SM00829"/>
    </source>
</evidence>
<dbReference type="SUPFAM" id="SSF51735">
    <property type="entry name" value="NAD(P)-binding Rossmann-fold domains"/>
    <property type="match status" value="1"/>
</dbReference>
<dbReference type="PANTHER" id="PTHR48106">
    <property type="entry name" value="QUINONE OXIDOREDUCTASE PIG3-RELATED"/>
    <property type="match status" value="1"/>
</dbReference>
<reference evidence="4" key="1">
    <citation type="submission" date="2022-06" db="EMBL/GenBank/DDBJ databases">
        <title>Rothia sp. isolated from sandalwood seedling.</title>
        <authorList>
            <person name="Tuikhar N."/>
            <person name="Kirdat K."/>
            <person name="Thorat V."/>
            <person name="Swetha P."/>
            <person name="Padma S."/>
            <person name="Sundararaj R."/>
            <person name="Yadav A."/>
        </authorList>
    </citation>
    <scope>NUCLEOTIDE SEQUENCE</scope>
    <source>
        <strain evidence="4">AR01</strain>
    </source>
</reference>
<dbReference type="InterPro" id="IPR011032">
    <property type="entry name" value="GroES-like_sf"/>
</dbReference>
<dbReference type="Gene3D" id="3.40.50.720">
    <property type="entry name" value="NAD(P)-binding Rossmann-like Domain"/>
    <property type="match status" value="1"/>
</dbReference>
<organism evidence="4 5">
    <name type="scientific">Rothia santali</name>
    <dbReference type="NCBI Taxonomy" id="2949643"/>
    <lineage>
        <taxon>Bacteria</taxon>
        <taxon>Bacillati</taxon>
        <taxon>Actinomycetota</taxon>
        <taxon>Actinomycetes</taxon>
        <taxon>Micrococcales</taxon>
        <taxon>Micrococcaceae</taxon>
        <taxon>Rothia</taxon>
    </lineage>
</organism>
<accession>A0A9X2HBT0</accession>
<dbReference type="Pfam" id="PF08240">
    <property type="entry name" value="ADH_N"/>
    <property type="match status" value="1"/>
</dbReference>
<keyword evidence="2" id="KW-0560">Oxidoreductase</keyword>
<dbReference type="CDD" id="cd05276">
    <property type="entry name" value="p53_inducible_oxidoreductase"/>
    <property type="match status" value="1"/>
</dbReference>
<dbReference type="AlphaFoldDB" id="A0A9X2HBT0"/>
<dbReference type="InterPro" id="IPR013154">
    <property type="entry name" value="ADH-like_N"/>
</dbReference>
<dbReference type="InterPro" id="IPR036291">
    <property type="entry name" value="NAD(P)-bd_dom_sf"/>
</dbReference>
<dbReference type="PANTHER" id="PTHR48106:SF8">
    <property type="entry name" value="OS02G0805600 PROTEIN"/>
    <property type="match status" value="1"/>
</dbReference>
<sequence length="350" mass="36705">MRAVVEQQHGSPEVLEVTEIPDPRCGPEDVVIRVAAAGLNRADAVQRKGHYPPPPGAPSTYGLEVSGTVLEVGDQAARTTSFAPGQDVVALLAGGGYAERVAVHHAQVLPAPEGVGLADAAALPEVAATVWANLFMVAGLDPEGPRRDGEAVLVHGGTGGIGAHALQLCRALGYRVFTTVGTAEKARWVEDLARRQDERIAASGGRAPGALTVIDYREQDFPEVVREETGGEGVRAILDVVGGKYLGPNVEALGTEGRLAIIAVQGGHTGELDISRLMAKRAAVAGTTLRSRSAEEKGEILAGMARTVWPLVADGVVDPLVDRTFPLDEVRAAHEYFDSGEHRGKVLLTL</sequence>
<keyword evidence="1" id="KW-0521">NADP</keyword>
<comment type="caution">
    <text evidence="4">The sequence shown here is derived from an EMBL/GenBank/DDBJ whole genome shotgun (WGS) entry which is preliminary data.</text>
</comment>
<dbReference type="Pfam" id="PF13602">
    <property type="entry name" value="ADH_zinc_N_2"/>
    <property type="match status" value="1"/>
</dbReference>
<dbReference type="Proteomes" id="UP001139502">
    <property type="component" value="Unassembled WGS sequence"/>
</dbReference>
<dbReference type="SUPFAM" id="SSF50129">
    <property type="entry name" value="GroES-like"/>
    <property type="match status" value="1"/>
</dbReference>
<keyword evidence="5" id="KW-1185">Reference proteome</keyword>
<dbReference type="Gene3D" id="3.90.180.10">
    <property type="entry name" value="Medium-chain alcohol dehydrogenases, catalytic domain"/>
    <property type="match status" value="1"/>
</dbReference>
<dbReference type="InterPro" id="IPR020843">
    <property type="entry name" value="ER"/>
</dbReference>
<proteinExistence type="predicted"/>
<dbReference type="RefSeq" id="WP_254165484.1">
    <property type="nucleotide sequence ID" value="NZ_JANAFB010000008.1"/>
</dbReference>
<gene>
    <name evidence="4" type="ORF">NBM05_04715</name>
</gene>
<protein>
    <submittedName>
        <fullName evidence="4">NAD(P)H-quinone oxidoreductase</fullName>
    </submittedName>
</protein>
<dbReference type="GO" id="GO:0016651">
    <property type="term" value="F:oxidoreductase activity, acting on NAD(P)H"/>
    <property type="evidence" value="ECO:0007669"/>
    <property type="project" value="TreeGrafter"/>
</dbReference>
<dbReference type="InterPro" id="IPR014189">
    <property type="entry name" value="Quinone_OxRdtase_PIG3"/>
</dbReference>
<feature type="domain" description="Enoyl reductase (ER)" evidence="3">
    <location>
        <begin position="10"/>
        <end position="348"/>
    </location>
</feature>
<dbReference type="GO" id="GO:0070402">
    <property type="term" value="F:NADPH binding"/>
    <property type="evidence" value="ECO:0007669"/>
    <property type="project" value="TreeGrafter"/>
</dbReference>
<dbReference type="NCBIfam" id="TIGR02824">
    <property type="entry name" value="quinone_pig3"/>
    <property type="match status" value="1"/>
</dbReference>